<reference evidence="3" key="1">
    <citation type="journal article" date="2013" name="Nature">
        <title>Pan genome of the phytoplankton Emiliania underpins its global distribution.</title>
        <authorList>
            <person name="Read B.A."/>
            <person name="Kegel J."/>
            <person name="Klute M.J."/>
            <person name="Kuo A."/>
            <person name="Lefebvre S.C."/>
            <person name="Maumus F."/>
            <person name="Mayer C."/>
            <person name="Miller J."/>
            <person name="Monier A."/>
            <person name="Salamov A."/>
            <person name="Young J."/>
            <person name="Aguilar M."/>
            <person name="Claverie J.M."/>
            <person name="Frickenhaus S."/>
            <person name="Gonzalez K."/>
            <person name="Herman E.K."/>
            <person name="Lin Y.C."/>
            <person name="Napier J."/>
            <person name="Ogata H."/>
            <person name="Sarno A.F."/>
            <person name="Shmutz J."/>
            <person name="Schroeder D."/>
            <person name="de Vargas C."/>
            <person name="Verret F."/>
            <person name="von Dassow P."/>
            <person name="Valentin K."/>
            <person name="Van de Peer Y."/>
            <person name="Wheeler G."/>
            <person name="Dacks J.B."/>
            <person name="Delwiche C.F."/>
            <person name="Dyhrman S.T."/>
            <person name="Glockner G."/>
            <person name="John U."/>
            <person name="Richards T."/>
            <person name="Worden A.Z."/>
            <person name="Zhang X."/>
            <person name="Grigoriev I.V."/>
            <person name="Allen A.E."/>
            <person name="Bidle K."/>
            <person name="Borodovsky M."/>
            <person name="Bowler C."/>
            <person name="Brownlee C."/>
            <person name="Cock J.M."/>
            <person name="Elias M."/>
            <person name="Gladyshev V.N."/>
            <person name="Groth M."/>
            <person name="Guda C."/>
            <person name="Hadaegh A."/>
            <person name="Iglesias-Rodriguez M.D."/>
            <person name="Jenkins J."/>
            <person name="Jones B.M."/>
            <person name="Lawson T."/>
            <person name="Leese F."/>
            <person name="Lindquist E."/>
            <person name="Lobanov A."/>
            <person name="Lomsadze A."/>
            <person name="Malik S.B."/>
            <person name="Marsh M.E."/>
            <person name="Mackinder L."/>
            <person name="Mock T."/>
            <person name="Mueller-Roeber B."/>
            <person name="Pagarete A."/>
            <person name="Parker M."/>
            <person name="Probert I."/>
            <person name="Quesneville H."/>
            <person name="Raines C."/>
            <person name="Rensing S.A."/>
            <person name="Riano-Pachon D.M."/>
            <person name="Richier S."/>
            <person name="Rokitta S."/>
            <person name="Shiraiwa Y."/>
            <person name="Soanes D.M."/>
            <person name="van der Giezen M."/>
            <person name="Wahlund T.M."/>
            <person name="Williams B."/>
            <person name="Wilson W."/>
            <person name="Wolfe G."/>
            <person name="Wurch L.L."/>
        </authorList>
    </citation>
    <scope>NUCLEOTIDE SEQUENCE</scope>
</reference>
<dbReference type="Proteomes" id="UP000013827">
    <property type="component" value="Unassembled WGS sequence"/>
</dbReference>
<reference evidence="2" key="2">
    <citation type="submission" date="2024-10" db="UniProtKB">
        <authorList>
            <consortium name="EnsemblProtists"/>
        </authorList>
    </citation>
    <scope>IDENTIFICATION</scope>
</reference>
<feature type="region of interest" description="Disordered" evidence="1">
    <location>
        <begin position="1"/>
        <end position="41"/>
    </location>
</feature>
<keyword evidence="3" id="KW-1185">Reference proteome</keyword>
<accession>A0A0D3I7Z3</accession>
<feature type="compositionally biased region" description="Gly residues" evidence="1">
    <location>
        <begin position="1"/>
        <end position="21"/>
    </location>
</feature>
<dbReference type="KEGG" id="ehx:EMIHUDRAFT_374490"/>
<dbReference type="HOGENOM" id="CLU_101593_0_0_1"/>
<evidence type="ECO:0000313" key="3">
    <source>
        <dbReference type="Proteomes" id="UP000013827"/>
    </source>
</evidence>
<feature type="compositionally biased region" description="Basic residues" evidence="1">
    <location>
        <begin position="97"/>
        <end position="107"/>
    </location>
</feature>
<dbReference type="EnsemblProtists" id="EOD07378">
    <property type="protein sequence ID" value="EOD07378"/>
    <property type="gene ID" value="EMIHUDRAFT_374490"/>
</dbReference>
<dbReference type="GeneID" id="17253529"/>
<feature type="region of interest" description="Disordered" evidence="1">
    <location>
        <begin position="89"/>
        <end position="143"/>
    </location>
</feature>
<dbReference type="PaxDb" id="2903-EOD07378"/>
<dbReference type="AlphaFoldDB" id="A0A0D3I7Z3"/>
<sequence length="143" mass="14285">MEAAGDGGEARGGGGGGGGGGGERRHRVSVSGGGRRSSGGARSLLTGALLSLGSHATATGVLGNGDRARAATHDARAIFAESGPQREAVFSADVQRRARKQAQRRRPSTGSAPGGCAAREPRPEPRQRAARRGARAAAVPRAA</sequence>
<dbReference type="RefSeq" id="XP_005759807.1">
    <property type="nucleotide sequence ID" value="XM_005759750.1"/>
</dbReference>
<name>A0A0D3I7Z3_EMIH1</name>
<evidence type="ECO:0000313" key="2">
    <source>
        <dbReference type="EnsemblProtists" id="EOD07378"/>
    </source>
</evidence>
<protein>
    <submittedName>
        <fullName evidence="2">Uncharacterized protein</fullName>
    </submittedName>
</protein>
<organism evidence="2 3">
    <name type="scientific">Emiliania huxleyi (strain CCMP1516)</name>
    <dbReference type="NCBI Taxonomy" id="280463"/>
    <lineage>
        <taxon>Eukaryota</taxon>
        <taxon>Haptista</taxon>
        <taxon>Haptophyta</taxon>
        <taxon>Prymnesiophyceae</taxon>
        <taxon>Isochrysidales</taxon>
        <taxon>Noelaerhabdaceae</taxon>
        <taxon>Emiliania</taxon>
    </lineage>
</organism>
<proteinExistence type="predicted"/>
<evidence type="ECO:0000256" key="1">
    <source>
        <dbReference type="SAM" id="MobiDB-lite"/>
    </source>
</evidence>